<dbReference type="Pfam" id="PF13432">
    <property type="entry name" value="TPR_16"/>
    <property type="match status" value="2"/>
</dbReference>
<proteinExistence type="predicted"/>
<feature type="domain" description="Peptidase MA-like" evidence="2">
    <location>
        <begin position="447"/>
        <end position="623"/>
    </location>
</feature>
<dbReference type="Proteomes" id="UP000320421">
    <property type="component" value="Chromosome"/>
</dbReference>
<name>A0A517PMW7_9PLAN</name>
<keyword evidence="4" id="KW-1185">Reference proteome</keyword>
<dbReference type="PROSITE" id="PS50005">
    <property type="entry name" value="TPR"/>
    <property type="match status" value="1"/>
</dbReference>
<dbReference type="AlphaFoldDB" id="A0A517PMW7"/>
<dbReference type="RefSeq" id="WP_145183880.1">
    <property type="nucleotide sequence ID" value="NZ_CP036266.1"/>
</dbReference>
<dbReference type="Pfam" id="PF13485">
    <property type="entry name" value="Peptidase_MA_2"/>
    <property type="match status" value="1"/>
</dbReference>
<organism evidence="3 4">
    <name type="scientific">Gimesia chilikensis</name>
    <dbReference type="NCBI Taxonomy" id="2605989"/>
    <lineage>
        <taxon>Bacteria</taxon>
        <taxon>Pseudomonadati</taxon>
        <taxon>Planctomycetota</taxon>
        <taxon>Planctomycetia</taxon>
        <taxon>Planctomycetales</taxon>
        <taxon>Planctomycetaceae</taxon>
        <taxon>Gimesia</taxon>
    </lineage>
</organism>
<dbReference type="SMART" id="SM00028">
    <property type="entry name" value="TPR"/>
    <property type="match status" value="6"/>
</dbReference>
<dbReference type="Gene3D" id="1.25.40.10">
    <property type="entry name" value="Tetratricopeptide repeat domain"/>
    <property type="match status" value="2"/>
</dbReference>
<dbReference type="PANTHER" id="PTHR12558">
    <property type="entry name" value="CELL DIVISION CYCLE 16,23,27"/>
    <property type="match status" value="1"/>
</dbReference>
<evidence type="ECO:0000313" key="4">
    <source>
        <dbReference type="Proteomes" id="UP000320421"/>
    </source>
</evidence>
<dbReference type="SUPFAM" id="SSF48452">
    <property type="entry name" value="TPR-like"/>
    <property type="match status" value="3"/>
</dbReference>
<dbReference type="InterPro" id="IPR019734">
    <property type="entry name" value="TPR_rpt"/>
</dbReference>
<dbReference type="EMBL" id="CP036266">
    <property type="protein sequence ID" value="QDT20698.1"/>
    <property type="molecule type" value="Genomic_DNA"/>
</dbReference>
<keyword evidence="1" id="KW-0802">TPR repeat</keyword>
<feature type="repeat" description="TPR" evidence="1">
    <location>
        <begin position="785"/>
        <end position="818"/>
    </location>
</feature>
<evidence type="ECO:0000313" key="3">
    <source>
        <dbReference type="EMBL" id="QDT20698.1"/>
    </source>
</evidence>
<dbReference type="OrthoDB" id="9787613at2"/>
<dbReference type="InterPro" id="IPR011990">
    <property type="entry name" value="TPR-like_helical_dom_sf"/>
</dbReference>
<dbReference type="PANTHER" id="PTHR12558:SF13">
    <property type="entry name" value="CELL DIVISION CYCLE PROTEIN 27 HOMOLOG"/>
    <property type="match status" value="1"/>
</dbReference>
<gene>
    <name evidence="3" type="ORF">HG66A1_24870</name>
</gene>
<evidence type="ECO:0000256" key="1">
    <source>
        <dbReference type="PROSITE-ProRule" id="PRU00339"/>
    </source>
</evidence>
<accession>A0A517PMW7</accession>
<protein>
    <recommendedName>
        <fullName evidence="2">Peptidase MA-like domain-containing protein</fullName>
    </recommendedName>
</protein>
<dbReference type="InterPro" id="IPR039568">
    <property type="entry name" value="Peptidase_MA-like_dom"/>
</dbReference>
<reference evidence="3 4" key="1">
    <citation type="submission" date="2019-02" db="EMBL/GenBank/DDBJ databases">
        <title>Deep-cultivation of Planctomycetes and their phenomic and genomic characterization uncovers novel biology.</title>
        <authorList>
            <person name="Wiegand S."/>
            <person name="Jogler M."/>
            <person name="Boedeker C."/>
            <person name="Pinto D."/>
            <person name="Vollmers J."/>
            <person name="Rivas-Marin E."/>
            <person name="Kohn T."/>
            <person name="Peeters S.H."/>
            <person name="Heuer A."/>
            <person name="Rast P."/>
            <person name="Oberbeckmann S."/>
            <person name="Bunk B."/>
            <person name="Jeske O."/>
            <person name="Meyerdierks A."/>
            <person name="Storesund J.E."/>
            <person name="Kallscheuer N."/>
            <person name="Luecker S."/>
            <person name="Lage O.M."/>
            <person name="Pohl T."/>
            <person name="Merkel B.J."/>
            <person name="Hornburger P."/>
            <person name="Mueller R.-W."/>
            <person name="Bruemmer F."/>
            <person name="Labrenz M."/>
            <person name="Spormann A.M."/>
            <person name="Op den Camp H."/>
            <person name="Overmann J."/>
            <person name="Amann R."/>
            <person name="Jetten M.S.M."/>
            <person name="Mascher T."/>
            <person name="Medema M.H."/>
            <person name="Devos D.P."/>
            <person name="Kaster A.-K."/>
            <person name="Ovreas L."/>
            <person name="Rohde M."/>
            <person name="Galperin M.Y."/>
            <person name="Jogler C."/>
        </authorList>
    </citation>
    <scope>NUCLEOTIDE SEQUENCE [LARGE SCALE GENOMIC DNA]</scope>
    <source>
        <strain evidence="3 4">HG66A1</strain>
    </source>
</reference>
<sequence length="874" mass="99964">MQRVHRFRVWPDVSLSLLVQLRSLALRTRPLSTLCFLLWSLTIATELSASEQEDCEQLLLTGQYQACIQASALAIEKKAYGSEWPLLKAQAEFAVGQYAEAQQTINAGLKRYSWSLPLRYLAWQIYHLNNEHEAADAFLNSIHELASRSAWRYTDADSLVALGQASLQRGMDPGQVLETFFDRAIQEYPDQRAAWLASGNLALAKHDYALANETFTAGLKQVPKDPDLLFGLSQALARSDSQRAAVLAAEVLEINPRHIPARMMQVGQLIDSEQYEAAKTELNQILSINPHLASAWASLAAIAHFENRPSDETAYYWQALCHHDQNPHVDYLIGKTLSEHYRFSEGATYQKQALEKEEKYLPARIQLAQDQLRLGQEISGWEHAQQAHNQDGYDTTIFNLLELKDQLAQFRTLEDDSFIIRMEAREAAIYGEQVKALLHEAKQSLCQKYGLKLNQKITVEIFPDPDDFAVRTFGMPAVSGYLGVCFGKVITANSPASQADHPANWQSVLWHEFCHVVTLELTHNKMPRWISEGISVYEERQKNTFWGETMTPQYREMILQGETTPISQLSSAFMNPKSSLHIQFAYYQSSMVVEYLVRNFGLETVRKILVDLQAGIPINVAIERRTKILGELEEEYAVWLKQQALDFAPQADWSEQDLRPLLNDDTKRFDDWIREHPDHFRGLMAYATILSEENRTAELETTLKKLVEIYPVYTGADNAAQQLAQLYQNQKRFAEEQQILEEHARINPDALEVYQRLIELYQQQEDWSAVYQTARLAHAVNPMNQDSQLSLATACTRLDRRQEAIQAYRAILALDPHNKAEIHYQIARLLKSENQQQAKRHTLIALEQAPRFRAAHLLLLELTTENTTPRSQRN</sequence>
<evidence type="ECO:0000259" key="2">
    <source>
        <dbReference type="Pfam" id="PF13485"/>
    </source>
</evidence>